<evidence type="ECO:0000256" key="1">
    <source>
        <dbReference type="ARBA" id="ARBA00001257"/>
    </source>
</evidence>
<dbReference type="Proteomes" id="UP000237631">
    <property type="component" value="Unassembled WGS sequence"/>
</dbReference>
<evidence type="ECO:0000256" key="3">
    <source>
        <dbReference type="ARBA" id="ARBA00012062"/>
    </source>
</evidence>
<accession>A0A2S6C2L4</accession>
<sequence>MASLWSIVLWTLTFQASHVSCFRLDSNTTEEQTTFPKVSLRNYNLWLTDESGVETALTTNATEETAFAPNSTFKSQDDKYVVAYRIDHSGQNRSVTVVESSPPDQIQPRLFNYIYDKPGDDVRILRPKLFDLSKETEITIANDFVGNGVWLIDAQWKFRNQTYRYIAVDRGFKALRMVEVDTSGKSRVLVEERMEKGIDLTAKLAWGFMNETDQMYWLSERNGWNSIYLVNTTRVEGDVAPEKNSIRQVTMGEYDVWDVVRIDEQARVLYFVAYGLVKEQNPYHMHLARINFDGTGLQVLTADGDGHHLIDVHDNNTFEDRWSRVDLPMQGVLRDSQGKRLQTLDRVDPLWDNITLPERFSAPGRDGKTAIWGIIVRPKTFDPSKRYRVVEYVYAAPQSHYTPVDLSNAIQGSLDQMYQKMADEHDVVVVQSDGMGTSWRGRAFRDVAWHNLQEAGFPDRIAWIKAAARDRPWMDLTGGVGIFGGSAGGQTAMAALIWHSDFYTAAMADAGCHDNRVDKMWWNELNVGYPVDNALYDAASNVVHAGEMNGTLLLLVGELDNNVDPASTMQVVNALNKAGKDFDFMIVPGAGHGVAFTEHYPQLQNKIKRFWRNWKNGNGLG</sequence>
<dbReference type="EC" id="3.4.14.5" evidence="3"/>
<dbReference type="Gene3D" id="2.140.10.30">
    <property type="entry name" value="Dipeptidylpeptidase IV, N-terminal domain"/>
    <property type="match status" value="1"/>
</dbReference>
<dbReference type="InterPro" id="IPR029058">
    <property type="entry name" value="AB_hydrolase_fold"/>
</dbReference>
<dbReference type="GO" id="GO:0006508">
    <property type="term" value="P:proteolysis"/>
    <property type="evidence" value="ECO:0007669"/>
    <property type="project" value="InterPro"/>
</dbReference>
<evidence type="ECO:0000313" key="10">
    <source>
        <dbReference type="EMBL" id="PPJ53946.1"/>
    </source>
</evidence>
<gene>
    <name evidence="10" type="ORF">CBER1_05815</name>
</gene>
<evidence type="ECO:0000256" key="5">
    <source>
        <dbReference type="ARBA" id="ARBA00022825"/>
    </source>
</evidence>
<dbReference type="AlphaFoldDB" id="A0A2S6C2L4"/>
<keyword evidence="6" id="KW-0325">Glycoprotein</keyword>
<dbReference type="InterPro" id="IPR001375">
    <property type="entry name" value="Peptidase_S9_cat"/>
</dbReference>
<keyword evidence="4" id="KW-0645">Protease</keyword>
<dbReference type="EMBL" id="PNEN01000573">
    <property type="protein sequence ID" value="PPJ53946.1"/>
    <property type="molecule type" value="Genomic_DNA"/>
</dbReference>
<reference evidence="11" key="1">
    <citation type="journal article" date="2017" name="bioRxiv">
        <title>Conservation of a gene cluster reveals novel cercosporin biosynthetic mechanisms and extends production to the genus Colletotrichum.</title>
        <authorList>
            <person name="de Jonge R."/>
            <person name="Ebert M.K."/>
            <person name="Huitt-Roehl C.R."/>
            <person name="Pal P."/>
            <person name="Suttle J.C."/>
            <person name="Spanner R.E."/>
            <person name="Neubauer J.D."/>
            <person name="Jurick W.M.II."/>
            <person name="Stott K.A."/>
            <person name="Secor G.A."/>
            <person name="Thomma B.P.H.J."/>
            <person name="Van de Peer Y."/>
            <person name="Townsend C.A."/>
            <person name="Bolton M.D."/>
        </authorList>
    </citation>
    <scope>NUCLEOTIDE SEQUENCE [LARGE SCALE GENOMIC DNA]</scope>
    <source>
        <strain evidence="11">CBS538.71</strain>
    </source>
</reference>
<feature type="signal peptide" evidence="7">
    <location>
        <begin position="1"/>
        <end position="21"/>
    </location>
</feature>
<feature type="chain" id="PRO_5015745466" description="dipeptidyl-peptidase IV" evidence="7">
    <location>
        <begin position="22"/>
        <end position="621"/>
    </location>
</feature>
<evidence type="ECO:0000259" key="8">
    <source>
        <dbReference type="Pfam" id="PF00326"/>
    </source>
</evidence>
<keyword evidence="7" id="KW-0732">Signal</keyword>
<keyword evidence="11" id="KW-1185">Reference proteome</keyword>
<dbReference type="GO" id="GO:0004177">
    <property type="term" value="F:aminopeptidase activity"/>
    <property type="evidence" value="ECO:0007669"/>
    <property type="project" value="UniProtKB-KW"/>
</dbReference>
<evidence type="ECO:0000256" key="2">
    <source>
        <dbReference type="ARBA" id="ARBA00006150"/>
    </source>
</evidence>
<evidence type="ECO:0000313" key="11">
    <source>
        <dbReference type="Proteomes" id="UP000237631"/>
    </source>
</evidence>
<comment type="caution">
    <text evidence="10">The sequence shown here is derived from an EMBL/GenBank/DDBJ whole genome shotgun (WGS) entry which is preliminary data.</text>
</comment>
<dbReference type="GO" id="GO:0008239">
    <property type="term" value="F:dipeptidyl-peptidase activity"/>
    <property type="evidence" value="ECO:0007669"/>
    <property type="project" value="UniProtKB-EC"/>
</dbReference>
<dbReference type="SUPFAM" id="SSF82171">
    <property type="entry name" value="DPP6 N-terminal domain-like"/>
    <property type="match status" value="1"/>
</dbReference>
<evidence type="ECO:0000256" key="4">
    <source>
        <dbReference type="ARBA" id="ARBA00022438"/>
    </source>
</evidence>
<dbReference type="PANTHER" id="PTHR11731">
    <property type="entry name" value="PROTEASE FAMILY S9B,C DIPEPTIDYL-PEPTIDASE IV-RELATED"/>
    <property type="match status" value="1"/>
</dbReference>
<evidence type="ECO:0000259" key="9">
    <source>
        <dbReference type="Pfam" id="PF00930"/>
    </source>
</evidence>
<proteinExistence type="inferred from homology"/>
<dbReference type="Pfam" id="PF00326">
    <property type="entry name" value="Peptidase_S9"/>
    <property type="match status" value="1"/>
</dbReference>
<dbReference type="Pfam" id="PF00930">
    <property type="entry name" value="DPPIV_N"/>
    <property type="match status" value="1"/>
</dbReference>
<feature type="domain" description="Dipeptidylpeptidase IV N-terminal" evidence="9">
    <location>
        <begin position="68"/>
        <end position="328"/>
    </location>
</feature>
<dbReference type="Gene3D" id="3.40.50.1820">
    <property type="entry name" value="alpha/beta hydrolase"/>
    <property type="match status" value="1"/>
</dbReference>
<comment type="similarity">
    <text evidence="2">Belongs to the peptidase S9B family.</text>
</comment>
<dbReference type="InterPro" id="IPR002469">
    <property type="entry name" value="Peptidase_S9B_N"/>
</dbReference>
<protein>
    <recommendedName>
        <fullName evidence="3">dipeptidyl-peptidase IV</fullName>
        <ecNumber evidence="3">3.4.14.5</ecNumber>
    </recommendedName>
</protein>
<keyword evidence="5" id="KW-0720">Serine protease</keyword>
<comment type="catalytic activity">
    <reaction evidence="1">
        <text>Release of an N-terminal dipeptide, Xaa-Yaa-|-Zaa-, from a polypeptide, preferentially when Yaa is Pro, provided Zaa is neither Pro nor hydroxyproline.</text>
        <dbReference type="EC" id="3.4.14.5"/>
    </reaction>
</comment>
<dbReference type="PANTHER" id="PTHR11731:SF118">
    <property type="entry name" value="BLR1971 PROTEIN"/>
    <property type="match status" value="1"/>
</dbReference>
<dbReference type="OrthoDB" id="413400at2759"/>
<organism evidence="10 11">
    <name type="scientific">Cercospora berteroae</name>
    <dbReference type="NCBI Taxonomy" id="357750"/>
    <lineage>
        <taxon>Eukaryota</taxon>
        <taxon>Fungi</taxon>
        <taxon>Dikarya</taxon>
        <taxon>Ascomycota</taxon>
        <taxon>Pezizomycotina</taxon>
        <taxon>Dothideomycetes</taxon>
        <taxon>Dothideomycetidae</taxon>
        <taxon>Mycosphaerellales</taxon>
        <taxon>Mycosphaerellaceae</taxon>
        <taxon>Cercospora</taxon>
    </lineage>
</organism>
<feature type="domain" description="Peptidase S9 prolyl oligopeptidase catalytic" evidence="8">
    <location>
        <begin position="420"/>
        <end position="615"/>
    </location>
</feature>
<evidence type="ECO:0000256" key="6">
    <source>
        <dbReference type="ARBA" id="ARBA00023180"/>
    </source>
</evidence>
<keyword evidence="4" id="KW-0378">Hydrolase</keyword>
<evidence type="ECO:0000256" key="7">
    <source>
        <dbReference type="SAM" id="SignalP"/>
    </source>
</evidence>
<keyword evidence="4" id="KW-0031">Aminopeptidase</keyword>
<dbReference type="SUPFAM" id="SSF53474">
    <property type="entry name" value="alpha/beta-Hydrolases"/>
    <property type="match status" value="1"/>
</dbReference>
<name>A0A2S6C2L4_9PEZI</name>
<dbReference type="InterPro" id="IPR050278">
    <property type="entry name" value="Serine_Prot_S9B/DPPIV"/>
</dbReference>
<dbReference type="GO" id="GO:0008236">
    <property type="term" value="F:serine-type peptidase activity"/>
    <property type="evidence" value="ECO:0007669"/>
    <property type="project" value="UniProtKB-KW"/>
</dbReference>